<evidence type="ECO:0000313" key="1">
    <source>
        <dbReference type="EMBL" id="PNF21173.1"/>
    </source>
</evidence>
<keyword evidence="2" id="KW-1185">Reference proteome</keyword>
<name>A0A2J7PXW1_9NEOP</name>
<evidence type="ECO:0000313" key="2">
    <source>
        <dbReference type="Proteomes" id="UP000235965"/>
    </source>
</evidence>
<dbReference type="AlphaFoldDB" id="A0A2J7PXW1"/>
<gene>
    <name evidence="1" type="ORF">B7P43_G05122</name>
</gene>
<dbReference type="EMBL" id="NEVH01020852">
    <property type="protein sequence ID" value="PNF21173.1"/>
    <property type="molecule type" value="Genomic_DNA"/>
</dbReference>
<proteinExistence type="predicted"/>
<comment type="caution">
    <text evidence="1">The sequence shown here is derived from an EMBL/GenBank/DDBJ whole genome shotgun (WGS) entry which is preliminary data.</text>
</comment>
<protein>
    <submittedName>
        <fullName evidence="1">Uncharacterized protein</fullName>
    </submittedName>
</protein>
<dbReference type="InParanoid" id="A0A2J7PXW1"/>
<sequence>MVGLLGRVISSSQGVYLNIGQHKHRLNTYTHTKHRCLVWDSNPRSERGRQFIP</sequence>
<organism evidence="1 2">
    <name type="scientific">Cryptotermes secundus</name>
    <dbReference type="NCBI Taxonomy" id="105785"/>
    <lineage>
        <taxon>Eukaryota</taxon>
        <taxon>Metazoa</taxon>
        <taxon>Ecdysozoa</taxon>
        <taxon>Arthropoda</taxon>
        <taxon>Hexapoda</taxon>
        <taxon>Insecta</taxon>
        <taxon>Pterygota</taxon>
        <taxon>Neoptera</taxon>
        <taxon>Polyneoptera</taxon>
        <taxon>Dictyoptera</taxon>
        <taxon>Blattodea</taxon>
        <taxon>Blattoidea</taxon>
        <taxon>Termitoidae</taxon>
        <taxon>Kalotermitidae</taxon>
        <taxon>Cryptotermitinae</taxon>
        <taxon>Cryptotermes</taxon>
    </lineage>
</organism>
<reference evidence="1 2" key="1">
    <citation type="submission" date="2017-12" db="EMBL/GenBank/DDBJ databases">
        <title>Hemimetabolous genomes reveal molecular basis of termite eusociality.</title>
        <authorList>
            <person name="Harrison M.C."/>
            <person name="Jongepier E."/>
            <person name="Robertson H.M."/>
            <person name="Arning N."/>
            <person name="Bitard-Feildel T."/>
            <person name="Chao H."/>
            <person name="Childers C.P."/>
            <person name="Dinh H."/>
            <person name="Doddapaneni H."/>
            <person name="Dugan S."/>
            <person name="Gowin J."/>
            <person name="Greiner C."/>
            <person name="Han Y."/>
            <person name="Hu H."/>
            <person name="Hughes D.S.T."/>
            <person name="Huylmans A.-K."/>
            <person name="Kemena C."/>
            <person name="Kremer L.P.M."/>
            <person name="Lee S.L."/>
            <person name="Lopez-Ezquerra A."/>
            <person name="Mallet L."/>
            <person name="Monroy-Kuhn J.M."/>
            <person name="Moser A."/>
            <person name="Murali S.C."/>
            <person name="Muzny D.M."/>
            <person name="Otani S."/>
            <person name="Piulachs M.-D."/>
            <person name="Poelchau M."/>
            <person name="Qu J."/>
            <person name="Schaub F."/>
            <person name="Wada-Katsumata A."/>
            <person name="Worley K.C."/>
            <person name="Xie Q."/>
            <person name="Ylla G."/>
            <person name="Poulsen M."/>
            <person name="Gibbs R.A."/>
            <person name="Schal C."/>
            <person name="Richards S."/>
            <person name="Belles X."/>
            <person name="Korb J."/>
            <person name="Bornberg-Bauer E."/>
        </authorList>
    </citation>
    <scope>NUCLEOTIDE SEQUENCE [LARGE SCALE GENOMIC DNA]</scope>
    <source>
        <tissue evidence="1">Whole body</tissue>
    </source>
</reference>
<accession>A0A2J7PXW1</accession>
<dbReference type="Proteomes" id="UP000235965">
    <property type="component" value="Unassembled WGS sequence"/>
</dbReference>